<protein>
    <submittedName>
        <fullName evidence="2">Methyltransferase</fullName>
    </submittedName>
</protein>
<dbReference type="CDD" id="cd02440">
    <property type="entry name" value="AdoMet_MTases"/>
    <property type="match status" value="1"/>
</dbReference>
<dbReference type="RefSeq" id="WP_378519034.1">
    <property type="nucleotide sequence ID" value="NZ_CBCSDI010000020.1"/>
</dbReference>
<dbReference type="PANTHER" id="PTHR18895:SF74">
    <property type="entry name" value="MTRF1L RELEASE FACTOR GLUTAMINE METHYLTRANSFERASE"/>
    <property type="match status" value="1"/>
</dbReference>
<dbReference type="InterPro" id="IPR002052">
    <property type="entry name" value="DNA_methylase_N6_adenine_CS"/>
</dbReference>
<accession>A0ABV6E2R3</accession>
<evidence type="ECO:0000313" key="3">
    <source>
        <dbReference type="Proteomes" id="UP001589698"/>
    </source>
</evidence>
<dbReference type="PANTHER" id="PTHR18895">
    <property type="entry name" value="HEMK METHYLTRANSFERASE"/>
    <property type="match status" value="1"/>
</dbReference>
<feature type="domain" description="Methyltransferase small" evidence="1">
    <location>
        <begin position="36"/>
        <end position="120"/>
    </location>
</feature>
<dbReference type="InterPro" id="IPR050320">
    <property type="entry name" value="N5-glutamine_MTase"/>
</dbReference>
<proteinExistence type="predicted"/>
<name>A0ABV6E2R3_9ACTN</name>
<dbReference type="Pfam" id="PF05175">
    <property type="entry name" value="MTS"/>
    <property type="match status" value="1"/>
</dbReference>
<gene>
    <name evidence="2" type="ORF">ACFFJG_12385</name>
</gene>
<dbReference type="GO" id="GO:0008168">
    <property type="term" value="F:methyltransferase activity"/>
    <property type="evidence" value="ECO:0007669"/>
    <property type="project" value="UniProtKB-KW"/>
</dbReference>
<evidence type="ECO:0000313" key="2">
    <source>
        <dbReference type="EMBL" id="MFC0223281.1"/>
    </source>
</evidence>
<dbReference type="PROSITE" id="PS00092">
    <property type="entry name" value="N6_MTASE"/>
    <property type="match status" value="1"/>
</dbReference>
<keyword evidence="2" id="KW-0808">Transferase</keyword>
<reference evidence="2 3" key="1">
    <citation type="submission" date="2024-09" db="EMBL/GenBank/DDBJ databases">
        <authorList>
            <person name="Sun Q."/>
            <person name="Mori K."/>
        </authorList>
    </citation>
    <scope>NUCLEOTIDE SEQUENCE [LARGE SCALE GENOMIC DNA]</scope>
    <source>
        <strain evidence="2 3">CCM 8654</strain>
    </source>
</reference>
<dbReference type="EMBL" id="JBHLXH010000001">
    <property type="protein sequence ID" value="MFC0223281.1"/>
    <property type="molecule type" value="Genomic_DNA"/>
</dbReference>
<dbReference type="Gene3D" id="3.40.50.150">
    <property type="entry name" value="Vaccinia Virus protein VP39"/>
    <property type="match status" value="1"/>
</dbReference>
<keyword evidence="2" id="KW-0489">Methyltransferase</keyword>
<comment type="caution">
    <text evidence="2">The sequence shown here is derived from an EMBL/GenBank/DDBJ whole genome shotgun (WGS) entry which is preliminary data.</text>
</comment>
<sequence>MTDVTTFGHLSITYDERVLQPRGWTAGQSTWGTELLADAPAGPVLELCAGAGHIGLLAVAGTGRRLVCVDASEVACDFARANAAAAGLADLVEVRHARLQDAVGPDERFALVLADPPWVPREETGRFPEDPLTAIDGGDDGLDVARACLEVVAGHLLPGGTALLQLGTTGQADEVRSALPGTDGLEVSEVRQFVRGVVVRIDRSAG</sequence>
<organism evidence="2 3">
    <name type="scientific">Nocardioides zeicaulis</name>
    <dbReference type="NCBI Taxonomy" id="1776857"/>
    <lineage>
        <taxon>Bacteria</taxon>
        <taxon>Bacillati</taxon>
        <taxon>Actinomycetota</taxon>
        <taxon>Actinomycetes</taxon>
        <taxon>Propionibacteriales</taxon>
        <taxon>Nocardioidaceae</taxon>
        <taxon>Nocardioides</taxon>
    </lineage>
</organism>
<dbReference type="InterPro" id="IPR029063">
    <property type="entry name" value="SAM-dependent_MTases_sf"/>
</dbReference>
<dbReference type="GO" id="GO:0032259">
    <property type="term" value="P:methylation"/>
    <property type="evidence" value="ECO:0007669"/>
    <property type="project" value="UniProtKB-KW"/>
</dbReference>
<keyword evidence="3" id="KW-1185">Reference proteome</keyword>
<dbReference type="Proteomes" id="UP001589698">
    <property type="component" value="Unassembled WGS sequence"/>
</dbReference>
<dbReference type="InterPro" id="IPR007848">
    <property type="entry name" value="Small_mtfrase_dom"/>
</dbReference>
<dbReference type="SUPFAM" id="SSF53335">
    <property type="entry name" value="S-adenosyl-L-methionine-dependent methyltransferases"/>
    <property type="match status" value="1"/>
</dbReference>
<evidence type="ECO:0000259" key="1">
    <source>
        <dbReference type="Pfam" id="PF05175"/>
    </source>
</evidence>